<dbReference type="CDD" id="cd00755">
    <property type="entry name" value="YgdL_like"/>
    <property type="match status" value="1"/>
</dbReference>
<evidence type="ECO:0000256" key="1">
    <source>
        <dbReference type="ARBA" id="ARBA00004225"/>
    </source>
</evidence>
<comment type="similarity">
    <text evidence="3">Belongs to the HesA/MoeB/ThiF family.</text>
</comment>
<keyword evidence="8" id="KW-0067">ATP-binding</keyword>
<dbReference type="Proteomes" id="UP000807353">
    <property type="component" value="Unassembled WGS sequence"/>
</dbReference>
<name>A0A9P5YBU4_9AGAR</name>
<keyword evidence="5" id="KW-0812">Transmembrane</keyword>
<evidence type="ECO:0000256" key="5">
    <source>
        <dbReference type="ARBA" id="ARBA00022692"/>
    </source>
</evidence>
<dbReference type="OrthoDB" id="10265862at2759"/>
<evidence type="ECO:0000256" key="4">
    <source>
        <dbReference type="ARBA" id="ARBA00022598"/>
    </source>
</evidence>
<evidence type="ECO:0000256" key="9">
    <source>
        <dbReference type="ARBA" id="ARBA00022989"/>
    </source>
</evidence>
<dbReference type="InterPro" id="IPR000594">
    <property type="entry name" value="ThiF_NAD_FAD-bd"/>
</dbReference>
<dbReference type="GO" id="GO:0061503">
    <property type="term" value="F:tRNA threonylcarbamoyladenosine dehydratase"/>
    <property type="evidence" value="ECO:0007669"/>
    <property type="project" value="TreeGrafter"/>
</dbReference>
<keyword evidence="10" id="KW-0496">Mitochondrion</keyword>
<comment type="subcellular location">
    <subcellularLocation>
        <location evidence="1">Mitochondrion membrane</location>
        <topology evidence="1">Multi-pass membrane protein</topology>
    </subcellularLocation>
    <subcellularLocation>
        <location evidence="2">Mitochondrion outer membrane</location>
    </subcellularLocation>
</comment>
<keyword evidence="6" id="KW-0547">Nucleotide-binding</keyword>
<evidence type="ECO:0000256" key="3">
    <source>
        <dbReference type="ARBA" id="ARBA00009919"/>
    </source>
</evidence>
<keyword evidence="9" id="KW-1133">Transmembrane helix</keyword>
<evidence type="ECO:0000256" key="7">
    <source>
        <dbReference type="ARBA" id="ARBA00022787"/>
    </source>
</evidence>
<dbReference type="Gene3D" id="3.40.50.720">
    <property type="entry name" value="NAD(P)-binding Rossmann-like Domain"/>
    <property type="match status" value="1"/>
</dbReference>
<dbReference type="GO" id="GO:0061504">
    <property type="term" value="P:cyclic threonylcarbamoyladenosine biosynthetic process"/>
    <property type="evidence" value="ECO:0007669"/>
    <property type="project" value="TreeGrafter"/>
</dbReference>
<accession>A0A9P5YBU4</accession>
<dbReference type="InterPro" id="IPR045886">
    <property type="entry name" value="ThiF/MoeB/HesA"/>
</dbReference>
<dbReference type="InterPro" id="IPR035985">
    <property type="entry name" value="Ubiquitin-activating_enz"/>
</dbReference>
<dbReference type="PANTHER" id="PTHR43267:SF2">
    <property type="entry name" value="TRNA THREONYLCARBAMOYLADENOSINE DEHYDRATASE 1-RELATED"/>
    <property type="match status" value="1"/>
</dbReference>
<reference evidence="14" key="1">
    <citation type="submission" date="2020-11" db="EMBL/GenBank/DDBJ databases">
        <authorList>
            <consortium name="DOE Joint Genome Institute"/>
            <person name="Ahrendt S."/>
            <person name="Riley R."/>
            <person name="Andreopoulos W."/>
            <person name="Labutti K."/>
            <person name="Pangilinan J."/>
            <person name="Ruiz-Duenas F.J."/>
            <person name="Barrasa J.M."/>
            <person name="Sanchez-Garcia M."/>
            <person name="Camarero S."/>
            <person name="Miyauchi S."/>
            <person name="Serrano A."/>
            <person name="Linde D."/>
            <person name="Babiker R."/>
            <person name="Drula E."/>
            <person name="Ayuso-Fernandez I."/>
            <person name="Pacheco R."/>
            <person name="Padilla G."/>
            <person name="Ferreira P."/>
            <person name="Barriuso J."/>
            <person name="Kellner H."/>
            <person name="Castanera R."/>
            <person name="Alfaro M."/>
            <person name="Ramirez L."/>
            <person name="Pisabarro A.G."/>
            <person name="Kuo A."/>
            <person name="Tritt A."/>
            <person name="Lipzen A."/>
            <person name="He G."/>
            <person name="Yan M."/>
            <person name="Ng V."/>
            <person name="Cullen D."/>
            <person name="Martin F."/>
            <person name="Rosso M.-N."/>
            <person name="Henrissat B."/>
            <person name="Hibbett D."/>
            <person name="Martinez A.T."/>
            <person name="Grigoriev I.V."/>
        </authorList>
    </citation>
    <scope>NUCLEOTIDE SEQUENCE</scope>
    <source>
        <strain evidence="14">CBS 247.69</strain>
    </source>
</reference>
<evidence type="ECO:0000259" key="13">
    <source>
        <dbReference type="Pfam" id="PF00899"/>
    </source>
</evidence>
<evidence type="ECO:0000256" key="11">
    <source>
        <dbReference type="ARBA" id="ARBA00023136"/>
    </source>
</evidence>
<evidence type="ECO:0000313" key="14">
    <source>
        <dbReference type="EMBL" id="KAF9467222.1"/>
    </source>
</evidence>
<dbReference type="PANTHER" id="PTHR43267">
    <property type="entry name" value="TRNA THREONYLCARBAMOYLADENOSINE DEHYDRATASE"/>
    <property type="match status" value="1"/>
</dbReference>
<protein>
    <recommendedName>
        <fullName evidence="13">THIF-type NAD/FAD binding fold domain-containing protein</fullName>
    </recommendedName>
</protein>
<dbReference type="Pfam" id="PF00899">
    <property type="entry name" value="ThiF"/>
    <property type="match status" value="1"/>
</dbReference>
<dbReference type="GO" id="GO:0005741">
    <property type="term" value="C:mitochondrial outer membrane"/>
    <property type="evidence" value="ECO:0007669"/>
    <property type="project" value="UniProtKB-SubCell"/>
</dbReference>
<proteinExistence type="inferred from homology"/>
<evidence type="ECO:0000256" key="10">
    <source>
        <dbReference type="ARBA" id="ARBA00023128"/>
    </source>
</evidence>
<dbReference type="AlphaFoldDB" id="A0A9P5YBU4"/>
<evidence type="ECO:0000256" key="2">
    <source>
        <dbReference type="ARBA" id="ARBA00004294"/>
    </source>
</evidence>
<sequence>MNFHSHKTQLIATAVGASLATAGLLTAYNSYTRRERRRNLNDEVIRSIAAKESSNAPTPPPEVAQEVRVSAYDEDLIREQLARNYAFFGDDGMSKIRKGRVVIIGCGGVGSWAAVMLARSGVSYIRLVDFDYVTLSSLNRHATAGLTDVGTPKVNTIEKTLKKIARWVEVDSRIEIWRKEEGGLLLEGADWVLDAIDNIQTKVDLLKYCHDHGLKVFSSMGASAKCDPTRIQISDISNTIYDPLARSVRRRLRLLGVTSGIPVVYSTEVPGDVKLLPLPDEEFEKGPVKELGVFDDFRVRILPVLGPLPCIFGLHASTYILCELAGKPILNPLAIRGRKKLYERLLRDLLHRETKLTGQVINKLPIDEEDVSLIFEDIHRGRSIIPPHNVPARPVLLRWDVSRPLTVDNCVVMEYGEAEKHSKACGTQEEGRFVDPRTIWGDEVQEIVDRRAEEVRRERQWVM</sequence>
<keyword evidence="15" id="KW-1185">Reference proteome</keyword>
<organism evidence="14 15">
    <name type="scientific">Collybia nuda</name>
    <dbReference type="NCBI Taxonomy" id="64659"/>
    <lineage>
        <taxon>Eukaryota</taxon>
        <taxon>Fungi</taxon>
        <taxon>Dikarya</taxon>
        <taxon>Basidiomycota</taxon>
        <taxon>Agaricomycotina</taxon>
        <taxon>Agaricomycetes</taxon>
        <taxon>Agaricomycetidae</taxon>
        <taxon>Agaricales</taxon>
        <taxon>Tricholomatineae</taxon>
        <taxon>Clitocybaceae</taxon>
        <taxon>Collybia</taxon>
    </lineage>
</organism>
<evidence type="ECO:0000256" key="8">
    <source>
        <dbReference type="ARBA" id="ARBA00022840"/>
    </source>
</evidence>
<dbReference type="EMBL" id="MU150238">
    <property type="protein sequence ID" value="KAF9467222.1"/>
    <property type="molecule type" value="Genomic_DNA"/>
</dbReference>
<dbReference type="GO" id="GO:0005524">
    <property type="term" value="F:ATP binding"/>
    <property type="evidence" value="ECO:0007669"/>
    <property type="project" value="UniProtKB-KW"/>
</dbReference>
<comment type="function">
    <text evidence="12">Catalyzes the ATP-dependent dehydration of threonylcarbamoyladenosine at position 37 (t(6)A37) to form cyclic t(6)A37 (ct(6)A37) in tRNAs that read codons beginning with adenine.</text>
</comment>
<keyword evidence="11" id="KW-0472">Membrane</keyword>
<keyword evidence="4" id="KW-0436">Ligase</keyword>
<dbReference type="FunFam" id="3.40.50.720:FF:000125">
    <property type="entry name" value="tRNA threonylcarbamoyladenosine dehydratase 2-like"/>
    <property type="match status" value="1"/>
</dbReference>
<evidence type="ECO:0000256" key="6">
    <source>
        <dbReference type="ARBA" id="ARBA00022741"/>
    </source>
</evidence>
<evidence type="ECO:0000256" key="12">
    <source>
        <dbReference type="ARBA" id="ARBA00060084"/>
    </source>
</evidence>
<dbReference type="GO" id="GO:0008641">
    <property type="term" value="F:ubiquitin-like modifier activating enzyme activity"/>
    <property type="evidence" value="ECO:0007669"/>
    <property type="project" value="InterPro"/>
</dbReference>
<feature type="domain" description="THIF-type NAD/FAD binding fold" evidence="13">
    <location>
        <begin position="82"/>
        <end position="327"/>
    </location>
</feature>
<keyword evidence="7" id="KW-1000">Mitochondrion outer membrane</keyword>
<gene>
    <name evidence="14" type="ORF">BDZ94DRAFT_61735</name>
</gene>
<comment type="caution">
    <text evidence="14">The sequence shown here is derived from an EMBL/GenBank/DDBJ whole genome shotgun (WGS) entry which is preliminary data.</text>
</comment>
<dbReference type="SUPFAM" id="SSF69572">
    <property type="entry name" value="Activating enzymes of the ubiquitin-like proteins"/>
    <property type="match status" value="1"/>
</dbReference>
<evidence type="ECO:0000313" key="15">
    <source>
        <dbReference type="Proteomes" id="UP000807353"/>
    </source>
</evidence>